<evidence type="ECO:0000256" key="1">
    <source>
        <dbReference type="ARBA" id="ARBA00022722"/>
    </source>
</evidence>
<evidence type="ECO:0000256" key="5">
    <source>
        <dbReference type="ARBA" id="ARBA00022842"/>
    </source>
</evidence>
<feature type="domain" description="XPG N-terminal" evidence="7">
    <location>
        <begin position="1"/>
        <end position="96"/>
    </location>
</feature>
<keyword evidence="2" id="KW-0479">Metal-binding</keyword>
<evidence type="ECO:0000256" key="2">
    <source>
        <dbReference type="ARBA" id="ARBA00022723"/>
    </source>
</evidence>
<evidence type="ECO:0000259" key="6">
    <source>
        <dbReference type="SMART" id="SM00484"/>
    </source>
</evidence>
<keyword evidence="3 8" id="KW-0255">Endonuclease</keyword>
<evidence type="ECO:0000256" key="3">
    <source>
        <dbReference type="ARBA" id="ARBA00022759"/>
    </source>
</evidence>
<dbReference type="SMART" id="SM00484">
    <property type="entry name" value="XPGI"/>
    <property type="match status" value="1"/>
</dbReference>
<organism evidence="8">
    <name type="scientific">Marseillevirus LCMAC101</name>
    <dbReference type="NCBI Taxonomy" id="2506602"/>
    <lineage>
        <taxon>Viruses</taxon>
        <taxon>Varidnaviria</taxon>
        <taxon>Bamfordvirae</taxon>
        <taxon>Nucleocytoviricota</taxon>
        <taxon>Megaviricetes</taxon>
        <taxon>Pimascovirales</taxon>
        <taxon>Pimascovirales incertae sedis</taxon>
        <taxon>Marseilleviridae</taxon>
    </lineage>
</organism>
<dbReference type="Pfam" id="PF00867">
    <property type="entry name" value="XPG_I"/>
    <property type="match status" value="1"/>
</dbReference>
<dbReference type="PANTHER" id="PTHR11081">
    <property type="entry name" value="FLAP ENDONUCLEASE FAMILY MEMBER"/>
    <property type="match status" value="1"/>
</dbReference>
<keyword evidence="4" id="KW-0378">Hydrolase</keyword>
<sequence>MGINHLFDLVRAECPEQLVTYRFDELFGWRVAVDISIFLYKYTRAAGPEKWINPFIILLCTLKKNGIKTVCIFDGKNSPKEKEMERKHRRIETQKQKDRMKLCEEMRERLIKDFLPTNVPIEGRIKDECKRLICPAKGRIDTTDYRSGDDVVNALTETYNKLDFQTQPITEEHQKMAQKIVKLLGLACFVADGEAETLCAYLAIKGEVDAVLTEDGDILTYGTPLMLRFGNKHKLGDGRLEGIHTELLLEALNLNQEEFRDLCILLRCDYNRWNGEVKGYPPDGRKHKVPKLIGQKAAWTMVQEYRRLEEVSKYLIDPDPLIFRRCRELFTIPKSVETEMVPLNKPIKMKKLIKFIEEYKVTISLDYILNCWKPPQITFHDSEDEEIVQEDFIREDMSKEDSKDPGYLYLLSFSIENDETGKDKSILIPAKFTDEEQFLNIADEGYDMVLHLANDYLAENGYSDSHIEMIEACNHLKDGYQGKKKIWDLSYLNDFGWPRK</sequence>
<keyword evidence="1" id="KW-0540">Nuclease</keyword>
<reference evidence="8" key="1">
    <citation type="journal article" date="2019" name="MBio">
        <title>Virus Genomes from Deep Sea Sediments Expand the Ocean Megavirome and Support Independent Origins of Viral Gigantism.</title>
        <authorList>
            <person name="Backstrom D."/>
            <person name="Yutin N."/>
            <person name="Jorgensen S.L."/>
            <person name="Dharamshi J."/>
            <person name="Homa F."/>
            <person name="Zaremba-Niedwiedzka K."/>
            <person name="Spang A."/>
            <person name="Wolf Y.I."/>
            <person name="Koonin E.V."/>
            <person name="Ettema T.J."/>
        </authorList>
    </citation>
    <scope>NUCLEOTIDE SEQUENCE</scope>
</reference>
<dbReference type="Gene3D" id="1.10.150.20">
    <property type="entry name" value="5' to 3' exonuclease, C-terminal subdomain"/>
    <property type="match status" value="1"/>
</dbReference>
<dbReference type="SMART" id="SM00485">
    <property type="entry name" value="XPGN"/>
    <property type="match status" value="1"/>
</dbReference>
<protein>
    <submittedName>
        <fullName evidence="8">Flap endonuclease</fullName>
    </submittedName>
</protein>
<dbReference type="SUPFAM" id="SSF47807">
    <property type="entry name" value="5' to 3' exonuclease, C-terminal subdomain"/>
    <property type="match status" value="1"/>
</dbReference>
<dbReference type="GO" id="GO:0017108">
    <property type="term" value="F:5'-flap endonuclease activity"/>
    <property type="evidence" value="ECO:0007669"/>
    <property type="project" value="TreeGrafter"/>
</dbReference>
<dbReference type="PANTHER" id="PTHR11081:SF9">
    <property type="entry name" value="FLAP ENDONUCLEASE 1"/>
    <property type="match status" value="1"/>
</dbReference>
<evidence type="ECO:0000313" key="8">
    <source>
        <dbReference type="EMBL" id="QBK85589.1"/>
    </source>
</evidence>
<evidence type="ECO:0000256" key="4">
    <source>
        <dbReference type="ARBA" id="ARBA00022801"/>
    </source>
</evidence>
<dbReference type="InterPro" id="IPR006085">
    <property type="entry name" value="XPG_DNA_repair_N"/>
</dbReference>
<proteinExistence type="predicted"/>
<dbReference type="EMBL" id="MK500327">
    <property type="protein sequence ID" value="QBK85589.1"/>
    <property type="molecule type" value="Genomic_DNA"/>
</dbReference>
<dbReference type="InterPro" id="IPR036279">
    <property type="entry name" value="5-3_exonuclease_C_sf"/>
</dbReference>
<feature type="domain" description="XPG-I" evidence="6">
    <location>
        <begin position="182"/>
        <end position="254"/>
    </location>
</feature>
<dbReference type="InterPro" id="IPR006086">
    <property type="entry name" value="XPG-I_dom"/>
</dbReference>
<gene>
    <name evidence="8" type="ORF">LCMAC101_01840</name>
</gene>
<dbReference type="Pfam" id="PF00752">
    <property type="entry name" value="XPG_N"/>
    <property type="match status" value="1"/>
</dbReference>
<dbReference type="InterPro" id="IPR029060">
    <property type="entry name" value="PIN-like_dom_sf"/>
</dbReference>
<name>A0A481YRC1_9VIRU</name>
<dbReference type="Gene3D" id="3.40.50.1010">
    <property type="entry name" value="5'-nuclease"/>
    <property type="match status" value="1"/>
</dbReference>
<dbReference type="SUPFAM" id="SSF88723">
    <property type="entry name" value="PIN domain-like"/>
    <property type="match status" value="1"/>
</dbReference>
<accession>A0A481YRC1</accession>
<dbReference type="InterPro" id="IPR006084">
    <property type="entry name" value="XPG/Rad2"/>
</dbReference>
<evidence type="ECO:0000259" key="7">
    <source>
        <dbReference type="SMART" id="SM00485"/>
    </source>
</evidence>
<dbReference type="GO" id="GO:0046872">
    <property type="term" value="F:metal ion binding"/>
    <property type="evidence" value="ECO:0007669"/>
    <property type="project" value="UniProtKB-KW"/>
</dbReference>
<dbReference type="PRINTS" id="PR00853">
    <property type="entry name" value="XPGRADSUPER"/>
</dbReference>
<keyword evidence="5" id="KW-0460">Magnesium</keyword>